<evidence type="ECO:0000313" key="5">
    <source>
        <dbReference type="Proteomes" id="UP000419144"/>
    </source>
</evidence>
<dbReference type="Proteomes" id="UP000419144">
    <property type="component" value="Unassembled WGS sequence"/>
</dbReference>
<evidence type="ECO:0000256" key="2">
    <source>
        <dbReference type="SAM" id="MobiDB-lite"/>
    </source>
</evidence>
<dbReference type="AlphaFoldDB" id="A0A640KMQ9"/>
<comment type="caution">
    <text evidence="4">The sequence shown here is derived from an EMBL/GenBank/DDBJ whole genome shotgun (WGS) entry which is preliminary data.</text>
</comment>
<evidence type="ECO:0000313" key="4">
    <source>
        <dbReference type="EMBL" id="GET90996.1"/>
    </source>
</evidence>
<evidence type="ECO:0000256" key="1">
    <source>
        <dbReference type="PROSITE-ProRule" id="PRU00723"/>
    </source>
</evidence>
<dbReference type="GO" id="GO:0008270">
    <property type="term" value="F:zinc ion binding"/>
    <property type="evidence" value="ECO:0007669"/>
    <property type="project" value="UniProtKB-KW"/>
</dbReference>
<keyword evidence="1" id="KW-0862">Zinc</keyword>
<keyword evidence="5" id="KW-1185">Reference proteome</keyword>
<gene>
    <name evidence="4" type="ORF">LtaPh_3100800</name>
</gene>
<dbReference type="InterPro" id="IPR000571">
    <property type="entry name" value="Znf_CCCH"/>
</dbReference>
<name>A0A640KMQ9_LEITA</name>
<feature type="compositionally biased region" description="Basic and acidic residues" evidence="2">
    <location>
        <begin position="248"/>
        <end position="284"/>
    </location>
</feature>
<feature type="zinc finger region" description="C3H1-type" evidence="1">
    <location>
        <begin position="147"/>
        <end position="174"/>
    </location>
</feature>
<keyword evidence="1" id="KW-0863">Zinc-finger</keyword>
<feature type="compositionally biased region" description="Basic and acidic residues" evidence="2">
    <location>
        <begin position="291"/>
        <end position="300"/>
    </location>
</feature>
<feature type="region of interest" description="Disordered" evidence="2">
    <location>
        <begin position="189"/>
        <end position="300"/>
    </location>
</feature>
<dbReference type="Pfam" id="PF00642">
    <property type="entry name" value="zf-CCCH"/>
    <property type="match status" value="1"/>
</dbReference>
<accession>A0A640KMQ9</accession>
<keyword evidence="1" id="KW-0479">Metal-binding</keyword>
<proteinExistence type="predicted"/>
<dbReference type="EMBL" id="BLBS01000044">
    <property type="protein sequence ID" value="GET90996.1"/>
    <property type="molecule type" value="Genomic_DNA"/>
</dbReference>
<protein>
    <recommendedName>
        <fullName evidence="3">C3H1-type domain-containing protein</fullName>
    </recommendedName>
</protein>
<reference evidence="4" key="1">
    <citation type="submission" date="2019-11" db="EMBL/GenBank/DDBJ databases">
        <title>Leishmania tarentolae CDS.</title>
        <authorList>
            <person name="Goto Y."/>
            <person name="Yamagishi J."/>
        </authorList>
    </citation>
    <scope>NUCLEOTIDE SEQUENCE [LARGE SCALE GENOMIC DNA]</scope>
    <source>
        <strain evidence="4">Parrot Tar II</strain>
    </source>
</reference>
<feature type="compositionally biased region" description="Basic and acidic residues" evidence="2">
    <location>
        <begin position="204"/>
        <end position="240"/>
    </location>
</feature>
<sequence length="300" mass="33396">MRRYSREHNVSNSCYYSLSDMMMQRPQYDAQGQVPQYNSASYNDGGYSMSRPMDGIPPHAYNQPPVTYYQPPQVYPMGNPMYNVPQGYPPAMPGYRGGRGRGGWYYPNVGSGGYNNMRGGLRGGRGGFPLRRKKPFVGGTLETQREWERQTACCFHLQGSCKFGDGCRFLHEDVEGRACQFGTKCRVHASTKGAEAETPATESAPKKDEKVAETTAEKTEEQMIEKEEEKPSKEAAEKAAETPATESAPKKDEKVAETTAEKTEEQVVEKEEENPSKEASEKAAETPVANDEPKNAEKKE</sequence>
<dbReference type="PROSITE" id="PS50103">
    <property type="entry name" value="ZF_C3H1"/>
    <property type="match status" value="1"/>
</dbReference>
<organism evidence="4 5">
    <name type="scientific">Leishmania tarentolae</name>
    <name type="common">Sauroleishmania tarentolae</name>
    <dbReference type="NCBI Taxonomy" id="5689"/>
    <lineage>
        <taxon>Eukaryota</taxon>
        <taxon>Discoba</taxon>
        <taxon>Euglenozoa</taxon>
        <taxon>Kinetoplastea</taxon>
        <taxon>Metakinetoplastina</taxon>
        <taxon>Trypanosomatida</taxon>
        <taxon>Trypanosomatidae</taxon>
        <taxon>Leishmaniinae</taxon>
        <taxon>Leishmania</taxon>
        <taxon>lizard Leishmania</taxon>
    </lineage>
</organism>
<feature type="domain" description="C3H1-type" evidence="3">
    <location>
        <begin position="147"/>
        <end position="174"/>
    </location>
</feature>
<dbReference type="OrthoDB" id="411372at2759"/>
<dbReference type="VEuPathDB" id="TriTrypDB:LtaPh_3100800"/>
<evidence type="ECO:0000259" key="3">
    <source>
        <dbReference type="PROSITE" id="PS50103"/>
    </source>
</evidence>
<dbReference type="SMART" id="SM00356">
    <property type="entry name" value="ZnF_C3H1"/>
    <property type="match status" value="1"/>
</dbReference>